<evidence type="ECO:0000256" key="3">
    <source>
        <dbReference type="ARBA" id="ARBA00022898"/>
    </source>
</evidence>
<dbReference type="Pfam" id="PF00278">
    <property type="entry name" value="Orn_DAP_Arg_deC"/>
    <property type="match status" value="1"/>
</dbReference>
<evidence type="ECO:0000256" key="6">
    <source>
        <dbReference type="NCBIfam" id="TIGR01048"/>
    </source>
</evidence>
<comment type="catalytic activity">
    <reaction evidence="5 8">
        <text>meso-2,6-diaminopimelate + H(+) = L-lysine + CO2</text>
        <dbReference type="Rhea" id="RHEA:15101"/>
        <dbReference type="ChEBI" id="CHEBI:15378"/>
        <dbReference type="ChEBI" id="CHEBI:16526"/>
        <dbReference type="ChEBI" id="CHEBI:32551"/>
        <dbReference type="ChEBI" id="CHEBI:57791"/>
        <dbReference type="EC" id="4.1.1.20"/>
    </reaction>
</comment>
<feature type="binding site" evidence="5">
    <location>
        <position position="371"/>
    </location>
    <ligand>
        <name>substrate</name>
    </ligand>
</feature>
<accession>E7C3K9</accession>
<dbReference type="InterPro" id="IPR022643">
    <property type="entry name" value="De-COase2_C"/>
</dbReference>
<dbReference type="InterPro" id="IPR029066">
    <property type="entry name" value="PLP-binding_barrel"/>
</dbReference>
<protein>
    <recommendedName>
        <fullName evidence="5 6">Diaminopimelate decarboxylase</fullName>
        <shortName evidence="5">DAP decarboxylase</shortName>
        <shortName evidence="5">DAPDC</shortName>
        <ecNumber evidence="5 6">4.1.1.20</ecNumber>
    </recommendedName>
</protein>
<organism evidence="11">
    <name type="scientific">uncultured myxobacterium HF0200_05J13</name>
    <dbReference type="NCBI Taxonomy" id="723557"/>
    <lineage>
        <taxon>Bacteria</taxon>
        <taxon>Pseudomonadati</taxon>
        <taxon>Myxococcota</taxon>
        <taxon>Myxococcia</taxon>
        <taxon>Myxococcales</taxon>
        <taxon>environmental samples</taxon>
    </lineage>
</organism>
<dbReference type="EC" id="4.1.1.20" evidence="5 6"/>
<dbReference type="InterPro" id="IPR022653">
    <property type="entry name" value="De-COase2_pyr-phos_BS"/>
</dbReference>
<dbReference type="SUPFAM" id="SSF51419">
    <property type="entry name" value="PLP-binding barrel"/>
    <property type="match status" value="1"/>
</dbReference>
<feature type="binding site" evidence="5">
    <location>
        <position position="371"/>
    </location>
    <ligand>
        <name>pyridoxal 5'-phosphate</name>
        <dbReference type="ChEBI" id="CHEBI:597326"/>
    </ligand>
</feature>
<name>E7C3K9_9BACT</name>
<gene>
    <name evidence="5" type="primary">lysA</name>
</gene>
<feature type="binding site" evidence="5">
    <location>
        <position position="343"/>
    </location>
    <ligand>
        <name>substrate</name>
    </ligand>
</feature>
<feature type="binding site" evidence="5">
    <location>
        <begin position="273"/>
        <end position="276"/>
    </location>
    <ligand>
        <name>pyridoxal 5'-phosphate</name>
        <dbReference type="ChEBI" id="CHEBI:597326"/>
    </ligand>
</feature>
<comment type="function">
    <text evidence="5">Specifically catalyzes the decarboxylation of meso-diaminopimelate (meso-DAP) to L-lysine.</text>
</comment>
<feature type="modified residue" description="N6-(pyridoxal phosphate)lysine" evidence="5 7">
    <location>
        <position position="60"/>
    </location>
</feature>
<evidence type="ECO:0000313" key="11">
    <source>
        <dbReference type="EMBL" id="ADI22033.1"/>
    </source>
</evidence>
<feature type="binding site" evidence="5">
    <location>
        <position position="276"/>
    </location>
    <ligand>
        <name>substrate</name>
    </ligand>
</feature>
<dbReference type="FunFam" id="3.20.20.10:FF:000003">
    <property type="entry name" value="Diaminopimelate decarboxylase"/>
    <property type="match status" value="1"/>
</dbReference>
<comment type="pathway">
    <text evidence="5 8">Amino-acid biosynthesis; L-lysine biosynthesis via DAP pathway; L-lysine from DL-2,6-diaminopimelate: step 1/1.</text>
</comment>
<evidence type="ECO:0000256" key="4">
    <source>
        <dbReference type="ARBA" id="ARBA00023239"/>
    </source>
</evidence>
<keyword evidence="5" id="KW-0028">Amino-acid biosynthesis</keyword>
<dbReference type="GO" id="GO:0008836">
    <property type="term" value="F:diaminopimelate decarboxylase activity"/>
    <property type="evidence" value="ECO:0007669"/>
    <property type="project" value="UniProtKB-UniRule"/>
</dbReference>
<evidence type="ECO:0000256" key="2">
    <source>
        <dbReference type="ARBA" id="ARBA00022793"/>
    </source>
</evidence>
<feature type="binding site" evidence="5">
    <location>
        <position position="312"/>
    </location>
    <ligand>
        <name>substrate</name>
    </ligand>
</feature>
<feature type="binding site" evidence="5">
    <location>
        <position position="239"/>
    </location>
    <ligand>
        <name>pyridoxal 5'-phosphate</name>
        <dbReference type="ChEBI" id="CHEBI:597326"/>
    </ligand>
</feature>
<evidence type="ECO:0000256" key="1">
    <source>
        <dbReference type="ARBA" id="ARBA00001933"/>
    </source>
</evidence>
<feature type="domain" description="Orn/DAP/Arg decarboxylase 2 C-terminal" evidence="9">
    <location>
        <begin position="30"/>
        <end position="369"/>
    </location>
</feature>
<dbReference type="Gene3D" id="2.40.37.10">
    <property type="entry name" value="Lyase, Ornithine Decarboxylase, Chain A, domain 1"/>
    <property type="match status" value="1"/>
</dbReference>
<evidence type="ECO:0000256" key="8">
    <source>
        <dbReference type="RuleBase" id="RU003738"/>
    </source>
</evidence>
<keyword evidence="3 5" id="KW-0663">Pyridoxal phosphate</keyword>
<dbReference type="Pfam" id="PF02784">
    <property type="entry name" value="Orn_Arg_deC_N"/>
    <property type="match status" value="1"/>
</dbReference>
<dbReference type="InterPro" id="IPR000183">
    <property type="entry name" value="Orn/DAP/Arg_de-COase"/>
</dbReference>
<keyword evidence="5 8" id="KW-0457">Lysine biosynthesis</keyword>
<dbReference type="EMBL" id="GU567973">
    <property type="protein sequence ID" value="ADI22033.1"/>
    <property type="molecule type" value="Genomic_DNA"/>
</dbReference>
<dbReference type="GO" id="GO:0009089">
    <property type="term" value="P:lysine biosynthetic process via diaminopimelate"/>
    <property type="evidence" value="ECO:0007669"/>
    <property type="project" value="UniProtKB-UniRule"/>
</dbReference>
<comment type="similarity">
    <text evidence="5">Belongs to the Orn/Lys/Arg decarboxylase class-II family. LysA subfamily.</text>
</comment>
<feature type="domain" description="Orn/DAP/Arg decarboxylase 2 N-terminal" evidence="10">
    <location>
        <begin position="35"/>
        <end position="279"/>
    </location>
</feature>
<dbReference type="InterPro" id="IPR022644">
    <property type="entry name" value="De-COase2_N"/>
</dbReference>
<dbReference type="Gene3D" id="3.20.20.10">
    <property type="entry name" value="Alanine racemase"/>
    <property type="match status" value="1"/>
</dbReference>
<comment type="cofactor">
    <cofactor evidence="1 5 7 8">
        <name>pyridoxal 5'-phosphate</name>
        <dbReference type="ChEBI" id="CHEBI:597326"/>
    </cofactor>
</comment>
<evidence type="ECO:0000256" key="5">
    <source>
        <dbReference type="HAMAP-Rule" id="MF_02120"/>
    </source>
</evidence>
<dbReference type="HAMAP" id="MF_02120">
    <property type="entry name" value="LysA"/>
    <property type="match status" value="1"/>
</dbReference>
<reference evidence="11" key="1">
    <citation type="submission" date="2010-01" db="EMBL/GenBank/DDBJ databases">
        <title>Genome fragments of uncultured bacteria from the North Pacific subtropical Gyre.</title>
        <authorList>
            <person name="Pham V.D."/>
            <person name="Delong E.F."/>
        </authorList>
    </citation>
    <scope>NUCLEOTIDE SEQUENCE</scope>
</reference>
<dbReference type="InterPro" id="IPR009006">
    <property type="entry name" value="Ala_racemase/Decarboxylase_C"/>
</dbReference>
<dbReference type="CDD" id="cd06828">
    <property type="entry name" value="PLPDE_III_DapDC"/>
    <property type="match status" value="1"/>
</dbReference>
<dbReference type="PRINTS" id="PR01181">
    <property type="entry name" value="DAPDCRBXLASE"/>
</dbReference>
<keyword evidence="2 5" id="KW-0210">Decarboxylase</keyword>
<comment type="subunit">
    <text evidence="5">Homodimer.</text>
</comment>
<dbReference type="SUPFAM" id="SSF50621">
    <property type="entry name" value="Alanine racemase C-terminal domain-like"/>
    <property type="match status" value="1"/>
</dbReference>
<dbReference type="PANTHER" id="PTHR43727">
    <property type="entry name" value="DIAMINOPIMELATE DECARBOXYLASE"/>
    <property type="match status" value="1"/>
</dbReference>
<dbReference type="AlphaFoldDB" id="E7C3K9"/>
<keyword evidence="4 5" id="KW-0456">Lyase</keyword>
<evidence type="ECO:0000256" key="7">
    <source>
        <dbReference type="PIRSR" id="PIRSR600183-50"/>
    </source>
</evidence>
<dbReference type="UniPathway" id="UPA00034">
    <property type="reaction ID" value="UER00027"/>
</dbReference>
<evidence type="ECO:0000259" key="10">
    <source>
        <dbReference type="Pfam" id="PF02784"/>
    </source>
</evidence>
<dbReference type="GO" id="GO:0030170">
    <property type="term" value="F:pyridoxal phosphate binding"/>
    <property type="evidence" value="ECO:0007669"/>
    <property type="project" value="UniProtKB-UniRule"/>
</dbReference>
<sequence length="420" mass="45370">MDHFQRRSQILHCEDVPLEAIATEFGTPTYVYSKATISRHVRVLQEALKDLPHLICYAVKANANLAILDLLQQLGCGFDAVSVGELARVSHIGASPAKTIVSGVGKRDDEIDAALSADVLYICAESREELEAIGDIAAKRNTRARVSIRVNPDVDAKTHPYIATGMNKNKFGVPIERAIELYQHGLTIPSIELVGVTCHIGSQVTELSPFIDAAERMVELTRNLRALGAPLQFIGMGGGLGIPYGSETPPSPADYGQALSKLLGALGLTVILEPGRVIVGNAGILLSRVVRTKEGAERRFALIDAGMNDLIRPALYQAHHQIEAVAAPSDEREIIDVVGPVCESADTFAEQAEFTKLEPGDLIAIRSAGAYGFVMACNYNGRPRPAEVLCTGSTKQLIRARETLEHLWHGEARLESTPED</sequence>
<dbReference type="PANTHER" id="PTHR43727:SF2">
    <property type="entry name" value="GROUP IV DECARBOXYLASE"/>
    <property type="match status" value="1"/>
</dbReference>
<dbReference type="PRINTS" id="PR01179">
    <property type="entry name" value="ODADCRBXLASE"/>
</dbReference>
<feature type="active site" description="Proton donor" evidence="7">
    <location>
        <position position="342"/>
    </location>
</feature>
<proteinExistence type="inferred from homology"/>
<dbReference type="NCBIfam" id="TIGR01048">
    <property type="entry name" value="lysA"/>
    <property type="match status" value="1"/>
</dbReference>
<dbReference type="InterPro" id="IPR002986">
    <property type="entry name" value="DAP_deCOOHase_LysA"/>
</dbReference>
<dbReference type="PROSITE" id="PS00878">
    <property type="entry name" value="ODR_DC_2_1"/>
    <property type="match status" value="1"/>
</dbReference>
<evidence type="ECO:0000259" key="9">
    <source>
        <dbReference type="Pfam" id="PF00278"/>
    </source>
</evidence>
<feature type="binding site" evidence="5">
    <location>
        <position position="316"/>
    </location>
    <ligand>
        <name>substrate</name>
    </ligand>
</feature>